<accession>A0A6G8Q0B8</accession>
<sequence length="722" mass="74063">MPGTVGLALFVLIHGGGVSVEVPPTPALLGLGGSLSLGLPVTSFALLPFVASLLAGRLLGRRARTAGLFVLAAALAYALLVAVFAASGTASLGAGDATIRFAPGPLSAALRGFLWVGLGTMLGVAAAGQPLLPAMYRQVVRGALWALGVSLTVALALSVGLSLLELGTGGSPQGTEASSPAVPSAAPGGGTLGTLGTFFTLLPVALATLWLLAHGVPAGLQNAPDLGGVPLVGEALSDVPLRVGLLGAWPPGDEWRLLLVAPIIGLLIGGAVGARGAAPEHRPWWGAAVTVPYTTIALLAAFLAGASADLTLAGAASLEVTLRASIAWLFLLLLPAGAVLGAIGGLLSRTDAFPIARPRRAFLVALVSGSAVLAASLPVALATSPPAGNPLAGFAPTGADLTAPLPQAIPEAAPAEDPPASTGEESPAAPTTPDEAPDPVFGEILPTLAARTTAPIMLPADLPPDLSNVAVDADRSGEEYGILFQYRPGGGVLDSYVGANDVGTLMVEPAPGAVPAFDVEPSREESVTLPDGTEANLKYSDPSAEGYNEGPFWEGEFQKSGYSYTLRLPLPDPSGDTARQVLSSMVEVPSATISVDAGSEAEIVEATEAYYEAVDREDWGYTYESLDSQTRALFAEDEWYLKNQWFADSEGLDLASVDVVVNGSASDPVVGVTVYRTFTDGTSIDRDTYFVFEEGDWKHRFSQEEIDIFMPGTPYEEFVAAQ</sequence>
<feature type="transmembrane region" description="Helical" evidence="2">
    <location>
        <begin position="112"/>
        <end position="132"/>
    </location>
</feature>
<proteinExistence type="predicted"/>
<feature type="transmembrane region" description="Helical" evidence="2">
    <location>
        <begin position="144"/>
        <end position="164"/>
    </location>
</feature>
<feature type="region of interest" description="Disordered" evidence="1">
    <location>
        <begin position="410"/>
        <end position="441"/>
    </location>
</feature>
<name>A0A6G8Q0B8_9ACTN</name>
<keyword evidence="2" id="KW-0812">Transmembrane</keyword>
<gene>
    <name evidence="3" type="ORF">GBA65_16820</name>
</gene>
<evidence type="ECO:0000256" key="2">
    <source>
        <dbReference type="SAM" id="Phobius"/>
    </source>
</evidence>
<feature type="compositionally biased region" description="Low complexity" evidence="1">
    <location>
        <begin position="410"/>
        <end position="434"/>
    </location>
</feature>
<dbReference type="KEGG" id="rmar:GBA65_16820"/>
<feature type="transmembrane region" description="Helical" evidence="2">
    <location>
        <begin position="360"/>
        <end position="381"/>
    </location>
</feature>
<keyword evidence="2" id="KW-0472">Membrane</keyword>
<feature type="transmembrane region" description="Helical" evidence="2">
    <location>
        <begin position="68"/>
        <end position="92"/>
    </location>
</feature>
<dbReference type="Proteomes" id="UP000502706">
    <property type="component" value="Chromosome"/>
</dbReference>
<evidence type="ECO:0000256" key="1">
    <source>
        <dbReference type="SAM" id="MobiDB-lite"/>
    </source>
</evidence>
<dbReference type="EMBL" id="CP045121">
    <property type="protein sequence ID" value="QIN79913.1"/>
    <property type="molecule type" value="Genomic_DNA"/>
</dbReference>
<protein>
    <submittedName>
        <fullName evidence="3">Uncharacterized protein</fullName>
    </submittedName>
</protein>
<dbReference type="RefSeq" id="WP_166397588.1">
    <property type="nucleotide sequence ID" value="NZ_CP045121.1"/>
</dbReference>
<evidence type="ECO:0000313" key="3">
    <source>
        <dbReference type="EMBL" id="QIN79913.1"/>
    </source>
</evidence>
<feature type="transmembrane region" description="Helical" evidence="2">
    <location>
        <begin position="326"/>
        <end position="348"/>
    </location>
</feature>
<keyword evidence="2" id="KW-1133">Transmembrane helix</keyword>
<feature type="transmembrane region" description="Helical" evidence="2">
    <location>
        <begin position="35"/>
        <end position="56"/>
    </location>
</feature>
<evidence type="ECO:0000313" key="4">
    <source>
        <dbReference type="Proteomes" id="UP000502706"/>
    </source>
</evidence>
<keyword evidence="4" id="KW-1185">Reference proteome</keyword>
<feature type="transmembrane region" description="Helical" evidence="2">
    <location>
        <begin position="284"/>
        <end position="306"/>
    </location>
</feature>
<dbReference type="AlphaFoldDB" id="A0A6G8Q0B8"/>
<reference evidence="3 4" key="1">
    <citation type="submission" date="2019-10" db="EMBL/GenBank/DDBJ databases">
        <title>Rubrobacter sp nov SCSIO 52915 isolated from a deep-sea sediment in the South China Sea.</title>
        <authorList>
            <person name="Chen R.W."/>
        </authorList>
    </citation>
    <scope>NUCLEOTIDE SEQUENCE [LARGE SCALE GENOMIC DNA]</scope>
    <source>
        <strain evidence="3 4">SCSIO 52915</strain>
    </source>
</reference>
<organism evidence="3 4">
    <name type="scientific">Rubrobacter marinus</name>
    <dbReference type="NCBI Taxonomy" id="2653852"/>
    <lineage>
        <taxon>Bacteria</taxon>
        <taxon>Bacillati</taxon>
        <taxon>Actinomycetota</taxon>
        <taxon>Rubrobacteria</taxon>
        <taxon>Rubrobacterales</taxon>
        <taxon>Rubrobacteraceae</taxon>
        <taxon>Rubrobacter</taxon>
    </lineage>
</organism>
<feature type="transmembrane region" description="Helical" evidence="2">
    <location>
        <begin position="255"/>
        <end position="272"/>
    </location>
</feature>